<dbReference type="PANTHER" id="PTHR43221:SF1">
    <property type="entry name" value="PROTEASE HTPX"/>
    <property type="match status" value="1"/>
</dbReference>
<evidence type="ECO:0000256" key="11">
    <source>
        <dbReference type="ARBA" id="ARBA00023136"/>
    </source>
</evidence>
<evidence type="ECO:0000256" key="9">
    <source>
        <dbReference type="ARBA" id="ARBA00022989"/>
    </source>
</evidence>
<comment type="caution">
    <text evidence="12">Lacks conserved residue(s) required for the propagation of feature annotation.</text>
</comment>
<dbReference type="PANTHER" id="PTHR43221">
    <property type="entry name" value="PROTEASE HTPX"/>
    <property type="match status" value="1"/>
</dbReference>
<accession>A0AAU8APB5</accession>
<comment type="cofactor">
    <cofactor evidence="12">
        <name>Zn(2+)</name>
        <dbReference type="ChEBI" id="CHEBI:29105"/>
    </cofactor>
    <text evidence="12">Binds 1 zinc ion per subunit.</text>
</comment>
<evidence type="ECO:0000256" key="5">
    <source>
        <dbReference type="ARBA" id="ARBA00022692"/>
    </source>
</evidence>
<evidence type="ECO:0000256" key="2">
    <source>
        <dbReference type="ARBA" id="ARBA00009779"/>
    </source>
</evidence>
<feature type="transmembrane region" description="Helical" evidence="12">
    <location>
        <begin position="141"/>
        <end position="162"/>
    </location>
</feature>
<dbReference type="GO" id="GO:0008270">
    <property type="term" value="F:zinc ion binding"/>
    <property type="evidence" value="ECO:0007669"/>
    <property type="project" value="UniProtKB-UniRule"/>
</dbReference>
<evidence type="ECO:0000256" key="3">
    <source>
        <dbReference type="ARBA" id="ARBA00022475"/>
    </source>
</evidence>
<evidence type="ECO:0000256" key="8">
    <source>
        <dbReference type="ARBA" id="ARBA00022833"/>
    </source>
</evidence>
<name>A0AAU8APB5_9RHOB</name>
<dbReference type="InterPro" id="IPR001915">
    <property type="entry name" value="Peptidase_M48"/>
</dbReference>
<feature type="binding site" evidence="12">
    <location>
        <position position="200"/>
    </location>
    <ligand>
        <name>Zn(2+)</name>
        <dbReference type="ChEBI" id="CHEBI:29105"/>
        <note>catalytic</note>
    </ligand>
</feature>
<evidence type="ECO:0000256" key="12">
    <source>
        <dbReference type="HAMAP-Rule" id="MF_00188"/>
    </source>
</evidence>
<feature type="binding site" evidence="12">
    <location>
        <position position="130"/>
    </location>
    <ligand>
        <name>Zn(2+)</name>
        <dbReference type="ChEBI" id="CHEBI:29105"/>
        <note>catalytic</note>
    </ligand>
</feature>
<dbReference type="EC" id="3.4.24.-" evidence="12"/>
<dbReference type="RefSeq" id="WP_353475316.1">
    <property type="nucleotide sequence ID" value="NZ_CP123385.1"/>
</dbReference>
<feature type="compositionally biased region" description="Gly residues" evidence="13">
    <location>
        <begin position="285"/>
        <end position="298"/>
    </location>
</feature>
<evidence type="ECO:0000313" key="15">
    <source>
        <dbReference type="EMBL" id="XCC96443.1"/>
    </source>
</evidence>
<evidence type="ECO:0000256" key="10">
    <source>
        <dbReference type="ARBA" id="ARBA00023049"/>
    </source>
</evidence>
<feature type="binding site" evidence="12">
    <location>
        <position position="134"/>
    </location>
    <ligand>
        <name>Zn(2+)</name>
        <dbReference type="ChEBI" id="CHEBI:29105"/>
        <note>catalytic</note>
    </ligand>
</feature>
<dbReference type="HAMAP" id="MF_00188">
    <property type="entry name" value="Pept_M48_protease_HtpX"/>
    <property type="match status" value="1"/>
</dbReference>
<evidence type="ECO:0000259" key="14">
    <source>
        <dbReference type="Pfam" id="PF01435"/>
    </source>
</evidence>
<dbReference type="GO" id="GO:0005886">
    <property type="term" value="C:plasma membrane"/>
    <property type="evidence" value="ECO:0007669"/>
    <property type="project" value="UniProtKB-SubCell"/>
</dbReference>
<dbReference type="EMBL" id="CP123385">
    <property type="protein sequence ID" value="XCC96443.1"/>
    <property type="molecule type" value="Genomic_DNA"/>
</dbReference>
<dbReference type="Gene3D" id="3.30.2010.10">
    <property type="entry name" value="Metalloproteases ('zincins'), catalytic domain"/>
    <property type="match status" value="1"/>
</dbReference>
<feature type="transmembrane region" description="Helical" evidence="12">
    <location>
        <begin position="174"/>
        <end position="195"/>
    </location>
</feature>
<dbReference type="AlphaFoldDB" id="A0AAU8APB5"/>
<keyword evidence="3 12" id="KW-1003">Cell membrane</keyword>
<dbReference type="NCBIfam" id="NF002826">
    <property type="entry name" value="PRK03001.1"/>
    <property type="match status" value="1"/>
</dbReference>
<dbReference type="GO" id="GO:0006508">
    <property type="term" value="P:proteolysis"/>
    <property type="evidence" value="ECO:0007669"/>
    <property type="project" value="UniProtKB-KW"/>
</dbReference>
<dbReference type="InterPro" id="IPR022919">
    <property type="entry name" value="Pept_M48_protease_HtpX"/>
</dbReference>
<evidence type="ECO:0000256" key="13">
    <source>
        <dbReference type="SAM" id="MobiDB-lite"/>
    </source>
</evidence>
<keyword evidence="9 12" id="KW-1133">Transmembrane helix</keyword>
<evidence type="ECO:0000256" key="7">
    <source>
        <dbReference type="ARBA" id="ARBA00022801"/>
    </source>
</evidence>
<keyword evidence="10 12" id="KW-0482">Metalloprotease</keyword>
<protein>
    <recommendedName>
        <fullName evidence="12">Protease HtpX homolog</fullName>
        <ecNumber evidence="12">3.4.24.-</ecNumber>
    </recommendedName>
</protein>
<dbReference type="Pfam" id="PF01435">
    <property type="entry name" value="Peptidase_M48"/>
    <property type="match status" value="1"/>
</dbReference>
<comment type="similarity">
    <text evidence="2 12">Belongs to the peptidase M48B family.</text>
</comment>
<keyword evidence="6 12" id="KW-0479">Metal-binding</keyword>
<comment type="subcellular location">
    <subcellularLocation>
        <location evidence="1 12">Cell membrane</location>
        <topology evidence="1 12">Multi-pass membrane protein</topology>
    </subcellularLocation>
</comment>
<gene>
    <name evidence="12 15" type="primary">htpX</name>
    <name evidence="15" type="ORF">PVT71_17335</name>
</gene>
<keyword evidence="7 12" id="KW-0378">Hydrolase</keyword>
<keyword evidence="8 12" id="KW-0862">Zinc</keyword>
<evidence type="ECO:0000256" key="4">
    <source>
        <dbReference type="ARBA" id="ARBA00022670"/>
    </source>
</evidence>
<feature type="region of interest" description="Disordered" evidence="13">
    <location>
        <begin position="285"/>
        <end position="358"/>
    </location>
</feature>
<organism evidence="15">
    <name type="scientific">Alloyangia sp. H15</name>
    <dbReference type="NCBI Taxonomy" id="3029062"/>
    <lineage>
        <taxon>Bacteria</taxon>
        <taxon>Pseudomonadati</taxon>
        <taxon>Pseudomonadota</taxon>
        <taxon>Alphaproteobacteria</taxon>
        <taxon>Rhodobacterales</taxon>
        <taxon>Roseobacteraceae</taxon>
        <taxon>Alloyangia</taxon>
    </lineage>
</organism>
<dbReference type="NCBIfam" id="NF002363">
    <property type="entry name" value="PRK01345.1"/>
    <property type="match status" value="1"/>
</dbReference>
<keyword evidence="4 12" id="KW-0645">Protease</keyword>
<proteinExistence type="inferred from homology"/>
<keyword evidence="11 12" id="KW-0472">Membrane</keyword>
<feature type="active site" evidence="12">
    <location>
        <position position="131"/>
    </location>
</feature>
<feature type="domain" description="Peptidase M48" evidence="14">
    <location>
        <begin position="69"/>
        <end position="276"/>
    </location>
</feature>
<dbReference type="CDD" id="cd07336">
    <property type="entry name" value="M48B_HtpX_like"/>
    <property type="match status" value="1"/>
</dbReference>
<sequence length="358" mass="38310">MGYAKTALLMAAMTALFMGIGYLIGGSSGMVIALIFAGGMNAFSWWNSDRMVLRMHGAQPLSPGDRFGLHDMVAQLARNAGLPEPKVYLMDNPQPNAFATGRNPQNAAVAVTTGLLRSLSREELAGVVAHELAHIRNHDTAIMTVTATFAGAISMLANFAFFFGGSRDENRMGIVGTLAMMFLAPMAAGLVQMAISRTREYAADKAGAEICGNPLWLASALAQIQRGASHIDNLRAEANPATAHMFIINPLHMHKRDNLFATHPATENRIAALQEMAAQGGFRQGGYGQGGYGQGGYGQQRPAPRDGTRGDWGGAGSEFAGRFDGREVIEDDPERPSVAGRPRPVPRKRRDGDEGPWS</sequence>
<keyword evidence="5 12" id="KW-0812">Transmembrane</keyword>
<dbReference type="InterPro" id="IPR050083">
    <property type="entry name" value="HtpX_protease"/>
</dbReference>
<evidence type="ECO:0000256" key="1">
    <source>
        <dbReference type="ARBA" id="ARBA00004651"/>
    </source>
</evidence>
<reference evidence="15" key="1">
    <citation type="submission" date="2023-02" db="EMBL/GenBank/DDBJ databases">
        <title>Description and genomic characterization of Salipiger bruguierae sp. nov., isolated from the sediment of mangrove plant Bruguiera sexangula.</title>
        <authorList>
            <person name="Long M."/>
        </authorList>
    </citation>
    <scope>NUCLEOTIDE SEQUENCE</scope>
    <source>
        <strain evidence="15">H15</strain>
    </source>
</reference>
<dbReference type="GO" id="GO:0004222">
    <property type="term" value="F:metalloendopeptidase activity"/>
    <property type="evidence" value="ECO:0007669"/>
    <property type="project" value="UniProtKB-UniRule"/>
</dbReference>
<evidence type="ECO:0000256" key="6">
    <source>
        <dbReference type="ARBA" id="ARBA00022723"/>
    </source>
</evidence>